<reference evidence="13" key="1">
    <citation type="submission" date="2025-08" db="UniProtKB">
        <authorList>
            <consortium name="RefSeq"/>
        </authorList>
    </citation>
    <scope>IDENTIFICATION</scope>
    <source>
        <tissue evidence="13">Blood</tissue>
    </source>
</reference>
<evidence type="ECO:0000256" key="2">
    <source>
        <dbReference type="ARBA" id="ARBA00022699"/>
    </source>
</evidence>
<feature type="domain" description="B box-type" evidence="10">
    <location>
        <begin position="92"/>
        <end position="133"/>
    </location>
</feature>
<dbReference type="SMART" id="SM00589">
    <property type="entry name" value="PRY"/>
    <property type="match status" value="1"/>
</dbReference>
<keyword evidence="2" id="KW-0528">Neurotoxin</keyword>
<dbReference type="InterPro" id="IPR050143">
    <property type="entry name" value="TRIM/RBCC"/>
</dbReference>
<dbReference type="Pfam" id="PF00622">
    <property type="entry name" value="SPRY"/>
    <property type="match status" value="1"/>
</dbReference>
<evidence type="ECO:0000256" key="8">
    <source>
        <dbReference type="SAM" id="Coils"/>
    </source>
</evidence>
<dbReference type="InterPro" id="IPR001841">
    <property type="entry name" value="Znf_RING"/>
</dbReference>
<dbReference type="InterPro" id="IPR006574">
    <property type="entry name" value="PRY"/>
</dbReference>
<dbReference type="AlphaFoldDB" id="A0AA97JC32"/>
<comment type="similarity">
    <text evidence="1">Belongs to the ohanin/vespryn family.</text>
</comment>
<dbReference type="Gene3D" id="3.30.160.60">
    <property type="entry name" value="Classic Zinc Finger"/>
    <property type="match status" value="2"/>
</dbReference>
<dbReference type="SUPFAM" id="SSF57850">
    <property type="entry name" value="RING/U-box"/>
    <property type="match status" value="1"/>
</dbReference>
<comment type="function">
    <text evidence="6">Neurotoxin that produces dose-dependent hypolocomotion and hyperalgesia in mice. May directly act on the central nervous system, as it is 6500-fold more potent when administered intracerebroventricularly than intraperitoneal.</text>
</comment>
<keyword evidence="5" id="KW-0862">Zinc</keyword>
<keyword evidence="12" id="KW-1185">Reference proteome</keyword>
<dbReference type="InterPro" id="IPR001870">
    <property type="entry name" value="B30.2/SPRY"/>
</dbReference>
<dbReference type="PRINTS" id="PR01407">
    <property type="entry name" value="BUTYPHLNCDUF"/>
</dbReference>
<keyword evidence="4 7" id="KW-0863">Zinc-finger</keyword>
<dbReference type="GO" id="GO:0008270">
    <property type="term" value="F:zinc ion binding"/>
    <property type="evidence" value="ECO:0007669"/>
    <property type="project" value="UniProtKB-KW"/>
</dbReference>
<feature type="domain" description="B box-type" evidence="10">
    <location>
        <begin position="147"/>
        <end position="188"/>
    </location>
</feature>
<dbReference type="InterPro" id="IPR000315">
    <property type="entry name" value="Znf_B-box"/>
</dbReference>
<feature type="domain" description="B30.2/SPRY" evidence="11">
    <location>
        <begin position="346"/>
        <end position="534"/>
    </location>
</feature>
<dbReference type="InterPro" id="IPR013083">
    <property type="entry name" value="Znf_RING/FYVE/PHD"/>
</dbReference>
<keyword evidence="8" id="KW-0175">Coiled coil</keyword>
<dbReference type="InterPro" id="IPR013320">
    <property type="entry name" value="ConA-like_dom_sf"/>
</dbReference>
<dbReference type="SMART" id="SM00336">
    <property type="entry name" value="BBOX"/>
    <property type="match status" value="2"/>
</dbReference>
<gene>
    <name evidence="13" type="primary">LOC129329398</name>
</gene>
<evidence type="ECO:0000256" key="7">
    <source>
        <dbReference type="PROSITE-ProRule" id="PRU00024"/>
    </source>
</evidence>
<dbReference type="SMART" id="SM00184">
    <property type="entry name" value="RING"/>
    <property type="match status" value="1"/>
</dbReference>
<evidence type="ECO:0000259" key="11">
    <source>
        <dbReference type="PROSITE" id="PS50188"/>
    </source>
</evidence>
<dbReference type="Pfam" id="PF15227">
    <property type="entry name" value="zf-C3HC4_4"/>
    <property type="match status" value="1"/>
</dbReference>
<dbReference type="CDD" id="cd12888">
    <property type="entry name" value="SPRY_PRY_TRIM7_like"/>
    <property type="match status" value="1"/>
</dbReference>
<evidence type="ECO:0000256" key="4">
    <source>
        <dbReference type="ARBA" id="ARBA00022771"/>
    </source>
</evidence>
<dbReference type="PROSITE" id="PS50089">
    <property type="entry name" value="ZF_RING_2"/>
    <property type="match status" value="1"/>
</dbReference>
<evidence type="ECO:0000256" key="5">
    <source>
        <dbReference type="ARBA" id="ARBA00022833"/>
    </source>
</evidence>
<dbReference type="GeneID" id="129329398"/>
<evidence type="ECO:0000259" key="9">
    <source>
        <dbReference type="PROSITE" id="PS50089"/>
    </source>
</evidence>
<evidence type="ECO:0000256" key="3">
    <source>
        <dbReference type="ARBA" id="ARBA00022723"/>
    </source>
</evidence>
<dbReference type="Pfam" id="PF13765">
    <property type="entry name" value="PRY"/>
    <property type="match status" value="1"/>
</dbReference>
<dbReference type="Pfam" id="PF00643">
    <property type="entry name" value="zf-B_box"/>
    <property type="match status" value="2"/>
</dbReference>
<organism evidence="12 13">
    <name type="scientific">Eublepharis macularius</name>
    <name type="common">Leopard gecko</name>
    <name type="synonym">Cyrtodactylus macularius</name>
    <dbReference type="NCBI Taxonomy" id="481883"/>
    <lineage>
        <taxon>Eukaryota</taxon>
        <taxon>Metazoa</taxon>
        <taxon>Chordata</taxon>
        <taxon>Craniata</taxon>
        <taxon>Vertebrata</taxon>
        <taxon>Euteleostomi</taxon>
        <taxon>Lepidosauria</taxon>
        <taxon>Squamata</taxon>
        <taxon>Bifurcata</taxon>
        <taxon>Gekkota</taxon>
        <taxon>Eublepharidae</taxon>
        <taxon>Eublepharinae</taxon>
        <taxon>Eublepharis</taxon>
    </lineage>
</organism>
<dbReference type="PANTHER" id="PTHR24103">
    <property type="entry name" value="E3 UBIQUITIN-PROTEIN LIGASE TRIM"/>
    <property type="match status" value="1"/>
</dbReference>
<sequence length="534" mass="60687">MACGGPVKELCEEATCSVCLEYFKDPVTIAECGHNFCRGCLTQSWGESGAEASCPQCRGIAQPKNLRQNLQLANVAAIAKKFPRQVAQEAEGEEGVCEKHGEPLRLFCKDDEEAICLVCGRSREHKDHEVAPLGQASQEYETIVAAVKETVCQKHQEPLKLFCQDDEAPICVVCVGSEEHKDHEILPIEEVFQEYKDQFYKCLEILKKERKRILAYKANLVKESQDLLKQTKGQWNKTVNRFKKLHSFLEEQEKLLLAQMEEMEKEVARRRDKHLVELSEELSSLESLIQDMEEKIQQPASEVLQAARSTLQRYEEKETFEDPVTFPLALKWRIWDFWNINPLLEGIMKQYKDTLDSGFHLQKANVILDPDTAHPELILSADQKSVRRGGTYEHLPKNPERFDQWGIVLGREGFTAGQHFWEVSMQSKEEWAIGVARKSVKRQGKVIFKSKEGIWAVGKWSGEYRASIEGHSILSVSGELKRIRVCLNYAGGQVAFFNADGATLLYKFSGASFSGETLLPLFWVRSEGHLSLSS</sequence>
<evidence type="ECO:0000313" key="12">
    <source>
        <dbReference type="Proteomes" id="UP001190640"/>
    </source>
</evidence>
<evidence type="ECO:0000256" key="1">
    <source>
        <dbReference type="ARBA" id="ARBA00009651"/>
    </source>
</evidence>
<dbReference type="SMART" id="SM00449">
    <property type="entry name" value="SPRY"/>
    <property type="match status" value="1"/>
</dbReference>
<dbReference type="Gene3D" id="2.60.120.920">
    <property type="match status" value="1"/>
</dbReference>
<dbReference type="Gene3D" id="3.30.40.10">
    <property type="entry name" value="Zinc/RING finger domain, C3HC4 (zinc finger)"/>
    <property type="match status" value="1"/>
</dbReference>
<dbReference type="PROSITE" id="PS00518">
    <property type="entry name" value="ZF_RING_1"/>
    <property type="match status" value="1"/>
</dbReference>
<dbReference type="SUPFAM" id="SSF49899">
    <property type="entry name" value="Concanavalin A-like lectins/glucanases"/>
    <property type="match status" value="1"/>
</dbReference>
<dbReference type="CDD" id="cd19762">
    <property type="entry name" value="Bbox2_TRIM7-like"/>
    <property type="match status" value="2"/>
</dbReference>
<dbReference type="CDD" id="cd16594">
    <property type="entry name" value="RING-HC_TRIM7-like_C-IV"/>
    <property type="match status" value="1"/>
</dbReference>
<dbReference type="SUPFAM" id="SSF57845">
    <property type="entry name" value="B-box zinc-binding domain"/>
    <property type="match status" value="2"/>
</dbReference>
<protein>
    <submittedName>
        <fullName evidence="13">E3 ubiquitin-protein ligase TRIM7-like</fullName>
    </submittedName>
</protein>
<proteinExistence type="inferred from homology"/>
<dbReference type="InterPro" id="IPR043136">
    <property type="entry name" value="B30.2/SPRY_sf"/>
</dbReference>
<evidence type="ECO:0000256" key="6">
    <source>
        <dbReference type="ARBA" id="ARBA00034460"/>
    </source>
</evidence>
<dbReference type="InterPro" id="IPR017907">
    <property type="entry name" value="Znf_RING_CS"/>
</dbReference>
<dbReference type="FunFam" id="2.60.120.920:FF:000004">
    <property type="entry name" value="Butyrophilin subfamily 1 member A1"/>
    <property type="match status" value="1"/>
</dbReference>
<dbReference type="InterPro" id="IPR003879">
    <property type="entry name" value="Butyrophylin_SPRY"/>
</dbReference>
<dbReference type="Proteomes" id="UP001190640">
    <property type="component" value="Chromosome 4"/>
</dbReference>
<dbReference type="InterPro" id="IPR003877">
    <property type="entry name" value="SPRY_dom"/>
</dbReference>
<dbReference type="RefSeq" id="XP_054834930.1">
    <property type="nucleotide sequence ID" value="XM_054978955.1"/>
</dbReference>
<dbReference type="PROSITE" id="PS50119">
    <property type="entry name" value="ZF_BBOX"/>
    <property type="match status" value="2"/>
</dbReference>
<accession>A0AA97JC32</accession>
<evidence type="ECO:0000313" key="13">
    <source>
        <dbReference type="RefSeq" id="XP_054834930.1"/>
    </source>
</evidence>
<evidence type="ECO:0000259" key="10">
    <source>
        <dbReference type="PROSITE" id="PS50119"/>
    </source>
</evidence>
<dbReference type="PROSITE" id="PS50188">
    <property type="entry name" value="B302_SPRY"/>
    <property type="match status" value="1"/>
</dbReference>
<keyword evidence="2" id="KW-0800">Toxin</keyword>
<dbReference type="KEGG" id="emc:129329398"/>
<feature type="coiled-coil region" evidence="8">
    <location>
        <begin position="246"/>
        <end position="295"/>
    </location>
</feature>
<feature type="domain" description="RING-type" evidence="9">
    <location>
        <begin position="16"/>
        <end position="58"/>
    </location>
</feature>
<name>A0AA97JC32_EUBMA</name>
<keyword evidence="3" id="KW-0479">Metal-binding</keyword>